<organism evidence="3 4">
    <name type="scientific">Jannaschia rubra</name>
    <dbReference type="NCBI Taxonomy" id="282197"/>
    <lineage>
        <taxon>Bacteria</taxon>
        <taxon>Pseudomonadati</taxon>
        <taxon>Pseudomonadota</taxon>
        <taxon>Alphaproteobacteria</taxon>
        <taxon>Rhodobacterales</taxon>
        <taxon>Roseobacteraceae</taxon>
        <taxon>Jannaschia</taxon>
    </lineage>
</organism>
<dbReference type="InterPro" id="IPR016047">
    <property type="entry name" value="M23ase_b-sheet_dom"/>
</dbReference>
<keyword evidence="4" id="KW-1185">Reference proteome</keyword>
<protein>
    <submittedName>
        <fullName evidence="3">Putative peptidase</fullName>
    </submittedName>
</protein>
<dbReference type="STRING" id="282197.SAMN04488517_101191"/>
<dbReference type="Proteomes" id="UP000048908">
    <property type="component" value="Unassembled WGS sequence"/>
</dbReference>
<dbReference type="InterPro" id="IPR050570">
    <property type="entry name" value="Cell_wall_metabolism_enzyme"/>
</dbReference>
<dbReference type="Pfam" id="PF01551">
    <property type="entry name" value="Peptidase_M23"/>
    <property type="match status" value="1"/>
</dbReference>
<evidence type="ECO:0000259" key="2">
    <source>
        <dbReference type="Pfam" id="PF01551"/>
    </source>
</evidence>
<dbReference type="AlphaFoldDB" id="A0A0M6XKL1"/>
<keyword evidence="1" id="KW-0732">Signal</keyword>
<dbReference type="SUPFAM" id="SSF51261">
    <property type="entry name" value="Duplicated hybrid motif"/>
    <property type="match status" value="1"/>
</dbReference>
<evidence type="ECO:0000256" key="1">
    <source>
        <dbReference type="ARBA" id="ARBA00022729"/>
    </source>
</evidence>
<feature type="domain" description="M23ase beta-sheet core" evidence="2">
    <location>
        <begin position="58"/>
        <end position="173"/>
    </location>
</feature>
<accession>A0A0M6XKL1</accession>
<evidence type="ECO:0000313" key="3">
    <source>
        <dbReference type="EMBL" id="CTQ31468.1"/>
    </source>
</evidence>
<gene>
    <name evidence="3" type="ORF">JAN5088_00226</name>
</gene>
<dbReference type="PANTHER" id="PTHR21666:SF289">
    <property type="entry name" value="L-ALA--D-GLU ENDOPEPTIDASE"/>
    <property type="match status" value="1"/>
</dbReference>
<proteinExistence type="predicted"/>
<dbReference type="CDD" id="cd12797">
    <property type="entry name" value="M23_peptidase"/>
    <property type="match status" value="1"/>
</dbReference>
<dbReference type="RefSeq" id="WP_055680952.1">
    <property type="nucleotide sequence ID" value="NZ_CXPG01000009.1"/>
</dbReference>
<dbReference type="Gene3D" id="2.70.70.10">
    <property type="entry name" value="Glucose Permease (Domain IIA)"/>
    <property type="match status" value="1"/>
</dbReference>
<reference evidence="3 4" key="1">
    <citation type="submission" date="2015-07" db="EMBL/GenBank/DDBJ databases">
        <authorList>
            <person name="Noorani M."/>
        </authorList>
    </citation>
    <scope>NUCLEOTIDE SEQUENCE [LARGE SCALE GENOMIC DNA]</scope>
    <source>
        <strain evidence="3 4">CECT 5088</strain>
    </source>
</reference>
<dbReference type="OrthoDB" id="5489603at2"/>
<name>A0A0M6XKL1_9RHOB</name>
<dbReference type="PANTHER" id="PTHR21666">
    <property type="entry name" value="PEPTIDASE-RELATED"/>
    <property type="match status" value="1"/>
</dbReference>
<sequence>MSSALALPASAAAAEDLRLSLPLDCRLGETCFIQHLVDADPGPGARDHTGGDLTYDGHGGTDFRVPDLETMEAGVPVLAPAPGVVRNIRDGMADRSVSDVSEVADRECGNGVAIDHGDGWETQLCHLARGSIAVAPGETVARGQVLGRIGLSGATQFPHVHLAVRRNGVTVDPFPAGLWQDMPDYRPGGFLSAGFADAVPDFDDVKAGTADAARLPVTAPALVIWASLFGGRPGDVLQMTIIGPDGGTVFTSEATLDRAQAELFRAAGRRLSAPEWRGGTYSGTVVLIRKGTEIDRIATSVWLD</sequence>
<dbReference type="InterPro" id="IPR011055">
    <property type="entry name" value="Dup_hybrid_motif"/>
</dbReference>
<dbReference type="GO" id="GO:0004222">
    <property type="term" value="F:metalloendopeptidase activity"/>
    <property type="evidence" value="ECO:0007669"/>
    <property type="project" value="TreeGrafter"/>
</dbReference>
<evidence type="ECO:0000313" key="4">
    <source>
        <dbReference type="Proteomes" id="UP000048908"/>
    </source>
</evidence>
<dbReference type="EMBL" id="CXPG01000009">
    <property type="protein sequence ID" value="CTQ31468.1"/>
    <property type="molecule type" value="Genomic_DNA"/>
</dbReference>